<sequence length="318" mass="35993">MGLFKRIDVQAKIDNETGFGTTTSYSGNRLIHKDGSANVKKKGIGFLEHISWYHWMLTISSLKFWCIVLTFYLLVNLVFAVLYYSIGVENLNGIVATTELDKFGQAFFFSVQTFTTVGYGHINPTGFVTSFVSSIEALVGLLTFAIATGLFFGRFSKPRAYVRFSKKALIAPYKDGRALMIRVAPYKNTNLIDAVTRLTLGISTEEDGKATNKFYSLDLELERINALTLSWTIVHPITEDSPLYHFTEDDFKSIRGEFVAFFKTFDDMYSASVIKRTSYTFDEIVYGAKFLPMFSADTNKKTMLLHLDKLSDYEKVSL</sequence>
<evidence type="ECO:0000259" key="12">
    <source>
        <dbReference type="Pfam" id="PF07885"/>
    </source>
</evidence>
<keyword evidence="7 11" id="KW-1133">Transmembrane helix</keyword>
<dbReference type="SUPFAM" id="SSF81324">
    <property type="entry name" value="Voltage-gated potassium channels"/>
    <property type="match status" value="1"/>
</dbReference>
<keyword evidence="10" id="KW-0407">Ion channel</keyword>
<feature type="domain" description="Potassium channel" evidence="12">
    <location>
        <begin position="72"/>
        <end position="154"/>
    </location>
</feature>
<name>A0ABW5YJ63_9FLAO</name>
<evidence type="ECO:0000256" key="10">
    <source>
        <dbReference type="ARBA" id="ARBA00023303"/>
    </source>
</evidence>
<dbReference type="InterPro" id="IPR013099">
    <property type="entry name" value="K_chnl_dom"/>
</dbReference>
<keyword evidence="9 11" id="KW-0472">Membrane</keyword>
<gene>
    <name evidence="14" type="ORF">ACFS5J_02110</name>
</gene>
<dbReference type="Pfam" id="PF07885">
    <property type="entry name" value="Ion_trans_2"/>
    <property type="match status" value="1"/>
</dbReference>
<dbReference type="Gene3D" id="2.60.40.1400">
    <property type="entry name" value="G protein-activated inward rectifier potassium channel 1"/>
    <property type="match status" value="1"/>
</dbReference>
<dbReference type="InterPro" id="IPR014756">
    <property type="entry name" value="Ig_E-set"/>
</dbReference>
<feature type="domain" description="Inward rectifier potassium channel C-terminal" evidence="13">
    <location>
        <begin position="162"/>
        <end position="310"/>
    </location>
</feature>
<proteinExistence type="predicted"/>
<organism evidence="14 15">
    <name type="scientific">Flavobacterium chuncheonense</name>
    <dbReference type="NCBI Taxonomy" id="2026653"/>
    <lineage>
        <taxon>Bacteria</taxon>
        <taxon>Pseudomonadati</taxon>
        <taxon>Bacteroidota</taxon>
        <taxon>Flavobacteriia</taxon>
        <taxon>Flavobacteriales</taxon>
        <taxon>Flavobacteriaceae</taxon>
        <taxon>Flavobacterium</taxon>
    </lineage>
</organism>
<evidence type="ECO:0000256" key="9">
    <source>
        <dbReference type="ARBA" id="ARBA00023136"/>
    </source>
</evidence>
<keyword evidence="15" id="KW-1185">Reference proteome</keyword>
<dbReference type="Proteomes" id="UP001597534">
    <property type="component" value="Unassembled WGS sequence"/>
</dbReference>
<dbReference type="InterPro" id="IPR016449">
    <property type="entry name" value="K_chnl_inward-rec_Kir"/>
</dbReference>
<dbReference type="Pfam" id="PF17655">
    <property type="entry name" value="IRK_C"/>
    <property type="match status" value="1"/>
</dbReference>
<evidence type="ECO:0000256" key="7">
    <source>
        <dbReference type="ARBA" id="ARBA00022989"/>
    </source>
</evidence>
<dbReference type="Gene3D" id="1.10.287.70">
    <property type="match status" value="1"/>
</dbReference>
<evidence type="ECO:0000256" key="2">
    <source>
        <dbReference type="ARBA" id="ARBA00022448"/>
    </source>
</evidence>
<evidence type="ECO:0000256" key="8">
    <source>
        <dbReference type="ARBA" id="ARBA00023065"/>
    </source>
</evidence>
<comment type="subcellular location">
    <subcellularLocation>
        <location evidence="1">Membrane</location>
        <topology evidence="1">Multi-pass membrane protein</topology>
    </subcellularLocation>
</comment>
<dbReference type="RefSeq" id="WP_379810305.1">
    <property type="nucleotide sequence ID" value="NZ_JBHUPC010000010.1"/>
</dbReference>
<evidence type="ECO:0000256" key="6">
    <source>
        <dbReference type="ARBA" id="ARBA00022958"/>
    </source>
</evidence>
<evidence type="ECO:0000256" key="1">
    <source>
        <dbReference type="ARBA" id="ARBA00004141"/>
    </source>
</evidence>
<dbReference type="InterPro" id="IPR041647">
    <property type="entry name" value="IRK_C"/>
</dbReference>
<evidence type="ECO:0000313" key="15">
    <source>
        <dbReference type="Proteomes" id="UP001597534"/>
    </source>
</evidence>
<keyword evidence="4 11" id="KW-0812">Transmembrane</keyword>
<evidence type="ECO:0000256" key="5">
    <source>
        <dbReference type="ARBA" id="ARBA00022882"/>
    </source>
</evidence>
<reference evidence="15" key="1">
    <citation type="journal article" date="2019" name="Int. J. Syst. Evol. Microbiol.">
        <title>The Global Catalogue of Microorganisms (GCM) 10K type strain sequencing project: providing services to taxonomists for standard genome sequencing and annotation.</title>
        <authorList>
            <consortium name="The Broad Institute Genomics Platform"/>
            <consortium name="The Broad Institute Genome Sequencing Center for Infectious Disease"/>
            <person name="Wu L."/>
            <person name="Ma J."/>
        </authorList>
    </citation>
    <scope>NUCLEOTIDE SEQUENCE [LARGE SCALE GENOMIC DNA]</scope>
    <source>
        <strain evidence="15">KCTC 22671</strain>
    </source>
</reference>
<dbReference type="PANTHER" id="PTHR11767:SF102">
    <property type="entry name" value="INWARDLY RECTIFYING POTASSIUM CHANNEL 1, ISOFORM F"/>
    <property type="match status" value="1"/>
</dbReference>
<evidence type="ECO:0000256" key="11">
    <source>
        <dbReference type="SAM" id="Phobius"/>
    </source>
</evidence>
<keyword evidence="3" id="KW-0633">Potassium transport</keyword>
<evidence type="ECO:0000313" key="14">
    <source>
        <dbReference type="EMBL" id="MFD2890802.1"/>
    </source>
</evidence>
<dbReference type="InterPro" id="IPR013518">
    <property type="entry name" value="K_chnl_inward-rec_Kir_cyto"/>
</dbReference>
<dbReference type="PRINTS" id="PR01320">
    <property type="entry name" value="KIRCHANNEL"/>
</dbReference>
<evidence type="ECO:0000256" key="4">
    <source>
        <dbReference type="ARBA" id="ARBA00022692"/>
    </source>
</evidence>
<dbReference type="EMBL" id="JBHUPC010000010">
    <property type="protein sequence ID" value="MFD2890802.1"/>
    <property type="molecule type" value="Genomic_DNA"/>
</dbReference>
<evidence type="ECO:0000256" key="3">
    <source>
        <dbReference type="ARBA" id="ARBA00022538"/>
    </source>
</evidence>
<evidence type="ECO:0000259" key="13">
    <source>
        <dbReference type="Pfam" id="PF17655"/>
    </source>
</evidence>
<keyword evidence="6" id="KW-0630">Potassium</keyword>
<feature type="transmembrane region" description="Helical" evidence="11">
    <location>
        <begin position="131"/>
        <end position="153"/>
    </location>
</feature>
<keyword evidence="5" id="KW-0851">Voltage-gated channel</keyword>
<keyword evidence="8" id="KW-0406">Ion transport</keyword>
<feature type="transmembrane region" description="Helical" evidence="11">
    <location>
        <begin position="64"/>
        <end position="86"/>
    </location>
</feature>
<dbReference type="SUPFAM" id="SSF81296">
    <property type="entry name" value="E set domains"/>
    <property type="match status" value="1"/>
</dbReference>
<dbReference type="PANTHER" id="PTHR11767">
    <property type="entry name" value="INWARD RECTIFIER POTASSIUM CHANNEL"/>
    <property type="match status" value="1"/>
</dbReference>
<comment type="caution">
    <text evidence="14">The sequence shown here is derived from an EMBL/GenBank/DDBJ whole genome shotgun (WGS) entry which is preliminary data.</text>
</comment>
<protein>
    <submittedName>
        <fullName evidence="14">Ion channel</fullName>
    </submittedName>
</protein>
<keyword evidence="2" id="KW-0813">Transport</keyword>
<accession>A0ABW5YJ63</accession>